<feature type="transmembrane region" description="Helical" evidence="1">
    <location>
        <begin position="32"/>
        <end position="55"/>
    </location>
</feature>
<reference evidence="3" key="1">
    <citation type="submission" date="2020-06" db="EMBL/GenBank/DDBJ databases">
        <authorList>
            <person name="Li T."/>
            <person name="Hu X."/>
            <person name="Zhang T."/>
            <person name="Song X."/>
            <person name="Zhang H."/>
            <person name="Dai N."/>
            <person name="Sheng W."/>
            <person name="Hou X."/>
            <person name="Wei L."/>
        </authorList>
    </citation>
    <scope>NUCLEOTIDE SEQUENCE</scope>
    <source>
        <strain evidence="3">G02</strain>
        <tissue evidence="3">Leaf</tissue>
    </source>
</reference>
<protein>
    <submittedName>
        <fullName evidence="3">Uncharacterized protein</fullName>
    </submittedName>
</protein>
<evidence type="ECO:0000256" key="1">
    <source>
        <dbReference type="SAM" id="Phobius"/>
    </source>
</evidence>
<reference evidence="3" key="2">
    <citation type="journal article" date="2024" name="Plant">
        <title>Genomic evolution and insights into agronomic trait innovations of Sesamum species.</title>
        <authorList>
            <person name="Miao H."/>
            <person name="Wang L."/>
            <person name="Qu L."/>
            <person name="Liu H."/>
            <person name="Sun Y."/>
            <person name="Le M."/>
            <person name="Wang Q."/>
            <person name="Wei S."/>
            <person name="Zheng Y."/>
            <person name="Lin W."/>
            <person name="Duan Y."/>
            <person name="Cao H."/>
            <person name="Xiong S."/>
            <person name="Wang X."/>
            <person name="Wei L."/>
            <person name="Li C."/>
            <person name="Ma Q."/>
            <person name="Ju M."/>
            <person name="Zhao R."/>
            <person name="Li G."/>
            <person name="Mu C."/>
            <person name="Tian Q."/>
            <person name="Mei H."/>
            <person name="Zhang T."/>
            <person name="Gao T."/>
            <person name="Zhang H."/>
        </authorList>
    </citation>
    <scope>NUCLEOTIDE SEQUENCE</scope>
    <source>
        <strain evidence="3">G02</strain>
    </source>
</reference>
<keyword evidence="1" id="KW-1133">Transmembrane helix</keyword>
<organism evidence="3">
    <name type="scientific">Sesamum radiatum</name>
    <name type="common">Black benniseed</name>
    <dbReference type="NCBI Taxonomy" id="300843"/>
    <lineage>
        <taxon>Eukaryota</taxon>
        <taxon>Viridiplantae</taxon>
        <taxon>Streptophyta</taxon>
        <taxon>Embryophyta</taxon>
        <taxon>Tracheophyta</taxon>
        <taxon>Spermatophyta</taxon>
        <taxon>Magnoliopsida</taxon>
        <taxon>eudicotyledons</taxon>
        <taxon>Gunneridae</taxon>
        <taxon>Pentapetalae</taxon>
        <taxon>asterids</taxon>
        <taxon>lamiids</taxon>
        <taxon>Lamiales</taxon>
        <taxon>Pedaliaceae</taxon>
        <taxon>Sesamum</taxon>
    </lineage>
</organism>
<proteinExistence type="predicted"/>
<comment type="caution">
    <text evidence="3">The sequence shown here is derived from an EMBL/GenBank/DDBJ whole genome shotgun (WGS) entry which is preliminary data.</text>
</comment>
<evidence type="ECO:0000256" key="2">
    <source>
        <dbReference type="SAM" id="SignalP"/>
    </source>
</evidence>
<sequence length="79" mass="8898">MRNLLLQVSVFLGCLVVTWSNGDPPPGQMLSWLPGWIMCFLAILILWAARTLGLLMRARPRRALSCLPSLWTFRTSLLG</sequence>
<keyword evidence="1" id="KW-0812">Transmembrane</keyword>
<gene>
    <name evidence="3" type="ORF">Sradi_1633700</name>
</gene>
<feature type="chain" id="PRO_5043923930" evidence="2">
    <location>
        <begin position="21"/>
        <end position="79"/>
    </location>
</feature>
<keyword evidence="2" id="KW-0732">Signal</keyword>
<name>A0AAW2UBP4_SESRA</name>
<keyword evidence="1" id="KW-0472">Membrane</keyword>
<dbReference type="EMBL" id="JACGWJ010000006">
    <property type="protein sequence ID" value="KAL0414320.1"/>
    <property type="molecule type" value="Genomic_DNA"/>
</dbReference>
<dbReference type="AlphaFoldDB" id="A0AAW2UBP4"/>
<feature type="signal peptide" evidence="2">
    <location>
        <begin position="1"/>
        <end position="20"/>
    </location>
</feature>
<accession>A0AAW2UBP4</accession>
<evidence type="ECO:0000313" key="3">
    <source>
        <dbReference type="EMBL" id="KAL0414320.1"/>
    </source>
</evidence>